<dbReference type="PANTHER" id="PTHR31451">
    <property type="match status" value="1"/>
</dbReference>
<evidence type="ECO:0000313" key="9">
    <source>
        <dbReference type="Proteomes" id="UP001552299"/>
    </source>
</evidence>
<evidence type="ECO:0000256" key="4">
    <source>
        <dbReference type="ARBA" id="ARBA00022801"/>
    </source>
</evidence>
<keyword evidence="4" id="KW-0378">Hydrolase</keyword>
<comment type="caution">
    <text evidence="8">The sequence shown here is derived from an EMBL/GenBank/DDBJ whole genome shotgun (WGS) entry which is preliminary data.</text>
</comment>
<protein>
    <recommendedName>
        <fullName evidence="3">mannan endo-1,4-beta-mannosidase</fullName>
        <ecNumber evidence="3">3.2.1.78</ecNumber>
    </recommendedName>
</protein>
<dbReference type="GO" id="GO:0016985">
    <property type="term" value="F:mannan endo-1,4-beta-mannosidase activity"/>
    <property type="evidence" value="ECO:0007669"/>
    <property type="project" value="UniProtKB-EC"/>
</dbReference>
<dbReference type="InterPro" id="IPR045053">
    <property type="entry name" value="MAN-like"/>
</dbReference>
<dbReference type="SUPFAM" id="SSF51445">
    <property type="entry name" value="(Trans)glycosidases"/>
    <property type="match status" value="1"/>
</dbReference>
<dbReference type="PANTHER" id="PTHR31451:SF54">
    <property type="entry name" value="MANNAN ENDO-1,4-BETA-MANNOSIDASE 6"/>
    <property type="match status" value="1"/>
</dbReference>
<evidence type="ECO:0000256" key="6">
    <source>
        <dbReference type="SAM" id="SignalP"/>
    </source>
</evidence>
<dbReference type="Gene3D" id="3.20.20.80">
    <property type="entry name" value="Glycosidases"/>
    <property type="match status" value="1"/>
</dbReference>
<evidence type="ECO:0000256" key="5">
    <source>
        <dbReference type="ARBA" id="ARBA00023295"/>
    </source>
</evidence>
<dbReference type="InterPro" id="IPR001547">
    <property type="entry name" value="Glyco_hydro_5"/>
</dbReference>
<dbReference type="AlphaFoldDB" id="A0ABD0VUU7"/>
<accession>A0ABD0VUU7</accession>
<evidence type="ECO:0000256" key="1">
    <source>
        <dbReference type="ARBA" id="ARBA00001678"/>
    </source>
</evidence>
<gene>
    <name evidence="8" type="ORF">M5K25_000974</name>
</gene>
<evidence type="ECO:0000256" key="3">
    <source>
        <dbReference type="ARBA" id="ARBA00012706"/>
    </source>
</evidence>
<evidence type="ECO:0000259" key="7">
    <source>
        <dbReference type="Pfam" id="PF26410"/>
    </source>
</evidence>
<feature type="domain" description="Glycoside hydrolase family 5" evidence="7">
    <location>
        <begin position="53"/>
        <end position="388"/>
    </location>
</feature>
<proteinExistence type="inferred from homology"/>
<comment type="similarity">
    <text evidence="2">Belongs to the glycosyl hydrolase 5 (cellulase A) family.</text>
</comment>
<dbReference type="InterPro" id="IPR017853">
    <property type="entry name" value="GH"/>
</dbReference>
<dbReference type="Pfam" id="PF26410">
    <property type="entry name" value="GH5_mannosidase"/>
    <property type="match status" value="1"/>
</dbReference>
<keyword evidence="9" id="KW-1185">Reference proteome</keyword>
<sequence>MFSFFPSPLQQFFLTVAILASLVTTISTATISSVVTNHSWREDDQVDEVGMEMVVRIGNHFEAGGRPFYVNGFNTYWLMALAVDPSTRGKVTETFADASSAGLTVGRTWAFSDGGQGALQISPSVYDENVFKALDFVISEAKRHNIRLILSLTNNWKDYGGKAQYVKWGKASGLTLTSDDDFFSDPTVKGYYKAYIKTVLNRVNTFTNIPYKEDPTIFAWELMNEARCQADPSGNKLQSWIEEMALYVKSIDPKHLLEIGIEGFYGPSTPNRLQFDPNTFAGQAGTDFIRNHGAPGIDFATAHIYPDTWISSSIPGDHLQFTNSWMQSHIDDAENVLGKPMLFTEFGESMKDGNFTVGFRDQFINAVYNNILNSLRRGGSAAGSLLWQLFPEGTDYMDDGYAVVLAKSKSTSSIISMQSRRMQMFSSRCSWSRKLICRRN</sequence>
<feature type="chain" id="PRO_5044821674" description="mannan endo-1,4-beta-mannosidase" evidence="6">
    <location>
        <begin position="29"/>
        <end position="440"/>
    </location>
</feature>
<reference evidence="8 9" key="1">
    <citation type="journal article" date="2024" name="Plant Biotechnol. J.">
        <title>Dendrobium thyrsiflorum genome and its molecular insights into genes involved in important horticultural traits.</title>
        <authorList>
            <person name="Chen B."/>
            <person name="Wang J.Y."/>
            <person name="Zheng P.J."/>
            <person name="Li K.L."/>
            <person name="Liang Y.M."/>
            <person name="Chen X.F."/>
            <person name="Zhang C."/>
            <person name="Zhao X."/>
            <person name="He X."/>
            <person name="Zhang G.Q."/>
            <person name="Liu Z.J."/>
            <person name="Xu Q."/>
        </authorList>
    </citation>
    <scope>NUCLEOTIDE SEQUENCE [LARGE SCALE GENOMIC DNA]</scope>
    <source>
        <strain evidence="8">GZMU011</strain>
    </source>
</reference>
<evidence type="ECO:0000313" key="8">
    <source>
        <dbReference type="EMBL" id="KAL0929034.1"/>
    </source>
</evidence>
<keyword evidence="6" id="KW-0732">Signal</keyword>
<keyword evidence="5" id="KW-0326">Glycosidase</keyword>
<dbReference type="FunFam" id="3.20.20.80:FF:000012">
    <property type="entry name" value="Mannan endo-1,4-beta-mannosidase 6"/>
    <property type="match status" value="1"/>
</dbReference>
<feature type="signal peptide" evidence="6">
    <location>
        <begin position="1"/>
        <end position="28"/>
    </location>
</feature>
<dbReference type="EMBL" id="JANQDX010000001">
    <property type="protein sequence ID" value="KAL0929034.1"/>
    <property type="molecule type" value="Genomic_DNA"/>
</dbReference>
<evidence type="ECO:0000256" key="2">
    <source>
        <dbReference type="ARBA" id="ARBA00005641"/>
    </source>
</evidence>
<dbReference type="Proteomes" id="UP001552299">
    <property type="component" value="Unassembled WGS sequence"/>
</dbReference>
<name>A0ABD0VUU7_DENTH</name>
<comment type="catalytic activity">
    <reaction evidence="1">
        <text>Random hydrolysis of (1-&gt;4)-beta-D-mannosidic linkages in mannans, galactomannans and glucomannans.</text>
        <dbReference type="EC" id="3.2.1.78"/>
    </reaction>
</comment>
<organism evidence="8 9">
    <name type="scientific">Dendrobium thyrsiflorum</name>
    <name type="common">Pinecone-like raceme dendrobium</name>
    <name type="synonym">Orchid</name>
    <dbReference type="NCBI Taxonomy" id="117978"/>
    <lineage>
        <taxon>Eukaryota</taxon>
        <taxon>Viridiplantae</taxon>
        <taxon>Streptophyta</taxon>
        <taxon>Embryophyta</taxon>
        <taxon>Tracheophyta</taxon>
        <taxon>Spermatophyta</taxon>
        <taxon>Magnoliopsida</taxon>
        <taxon>Liliopsida</taxon>
        <taxon>Asparagales</taxon>
        <taxon>Orchidaceae</taxon>
        <taxon>Epidendroideae</taxon>
        <taxon>Malaxideae</taxon>
        <taxon>Dendrobiinae</taxon>
        <taxon>Dendrobium</taxon>
    </lineage>
</organism>
<dbReference type="EC" id="3.2.1.78" evidence="3"/>